<dbReference type="RefSeq" id="WP_152786645.1">
    <property type="nucleotide sequence ID" value="NZ_BAABEQ010000025.1"/>
</dbReference>
<reference evidence="1 2" key="1">
    <citation type="submission" date="2019-07" db="EMBL/GenBank/DDBJ databases">
        <title>New species of Amycolatopsis and Streptomyces.</title>
        <authorList>
            <person name="Duangmal K."/>
            <person name="Teo W.F.A."/>
            <person name="Lipun K."/>
        </authorList>
    </citation>
    <scope>NUCLEOTIDE SEQUENCE [LARGE SCALE GENOMIC DNA]</scope>
    <source>
        <strain evidence="1 2">TISTR 2346</strain>
    </source>
</reference>
<comment type="caution">
    <text evidence="1">The sequence shown here is derived from an EMBL/GenBank/DDBJ whole genome shotgun (WGS) entry which is preliminary data.</text>
</comment>
<dbReference type="EMBL" id="VJZE01000148">
    <property type="protein sequence ID" value="MPY42368.1"/>
    <property type="molecule type" value="Genomic_DNA"/>
</dbReference>
<accession>A0A5N8W7K1</accession>
<sequence>MDDDLVTFLRARFDEEAGLARRCGREWSACGDAVDFGQAESSGFDPAIAQHIALHDPARVLREVGARRRVLARHTLSPALGDPELPWENRDDCQFDGDLWPCDDLLDLALPYIGHADFPEQYAELMEQHR</sequence>
<gene>
    <name evidence="1" type="ORF">FNH04_21410</name>
</gene>
<dbReference type="AlphaFoldDB" id="A0A5N8W7K1"/>
<name>A0A5N8W7K1_9ACTN</name>
<evidence type="ECO:0000313" key="2">
    <source>
        <dbReference type="Proteomes" id="UP000326979"/>
    </source>
</evidence>
<evidence type="ECO:0000313" key="1">
    <source>
        <dbReference type="EMBL" id="MPY42368.1"/>
    </source>
</evidence>
<proteinExistence type="predicted"/>
<keyword evidence="2" id="KW-1185">Reference proteome</keyword>
<dbReference type="Pfam" id="PF19730">
    <property type="entry name" value="DUF6221"/>
    <property type="match status" value="1"/>
</dbReference>
<protein>
    <submittedName>
        <fullName evidence="1">Uncharacterized protein</fullName>
    </submittedName>
</protein>
<dbReference type="OrthoDB" id="4290974at2"/>
<organism evidence="1 2">
    <name type="scientific">Streptomyces phyllanthi</name>
    <dbReference type="NCBI Taxonomy" id="1803180"/>
    <lineage>
        <taxon>Bacteria</taxon>
        <taxon>Bacillati</taxon>
        <taxon>Actinomycetota</taxon>
        <taxon>Actinomycetes</taxon>
        <taxon>Kitasatosporales</taxon>
        <taxon>Streptomycetaceae</taxon>
        <taxon>Streptomyces</taxon>
    </lineage>
</organism>
<dbReference type="Proteomes" id="UP000326979">
    <property type="component" value="Unassembled WGS sequence"/>
</dbReference>
<dbReference type="InterPro" id="IPR046193">
    <property type="entry name" value="DUF6221"/>
</dbReference>